<evidence type="ECO:0000313" key="6">
    <source>
        <dbReference type="EMBL" id="MFB9376869.1"/>
    </source>
</evidence>
<dbReference type="Gene3D" id="3.30.450.40">
    <property type="match status" value="1"/>
</dbReference>
<dbReference type="RefSeq" id="WP_380135620.1">
    <property type="nucleotide sequence ID" value="NZ_JBHLUI010000003.1"/>
</dbReference>
<evidence type="ECO:0000313" key="7">
    <source>
        <dbReference type="Proteomes" id="UP001589748"/>
    </source>
</evidence>
<evidence type="ECO:0000256" key="3">
    <source>
        <dbReference type="ARBA" id="ARBA00023163"/>
    </source>
</evidence>
<dbReference type="InterPro" id="IPR036388">
    <property type="entry name" value="WH-like_DNA-bd_sf"/>
</dbReference>
<keyword evidence="2" id="KW-0238">DNA-binding</keyword>
<evidence type="ECO:0000256" key="2">
    <source>
        <dbReference type="ARBA" id="ARBA00023125"/>
    </source>
</evidence>
<dbReference type="InterPro" id="IPR005471">
    <property type="entry name" value="Tscrpt_reg_IclR_N"/>
</dbReference>
<dbReference type="PROSITE" id="PS51077">
    <property type="entry name" value="HTH_ICLR"/>
    <property type="match status" value="1"/>
</dbReference>
<keyword evidence="7" id="KW-1185">Reference proteome</keyword>
<protein>
    <submittedName>
        <fullName evidence="6">IclR family transcriptional regulator</fullName>
    </submittedName>
</protein>
<evidence type="ECO:0000259" key="4">
    <source>
        <dbReference type="PROSITE" id="PS51077"/>
    </source>
</evidence>
<reference evidence="6 7" key="1">
    <citation type="submission" date="2024-09" db="EMBL/GenBank/DDBJ databases">
        <authorList>
            <person name="Sun Q."/>
            <person name="Mori K."/>
        </authorList>
    </citation>
    <scope>NUCLEOTIDE SEQUENCE [LARGE SCALE GENOMIC DNA]</scope>
    <source>
        <strain evidence="6 7">TISTR 1856</strain>
    </source>
</reference>
<dbReference type="Pfam" id="PF01614">
    <property type="entry name" value="IclR_C"/>
    <property type="match status" value="1"/>
</dbReference>
<accession>A0ABV5LS33</accession>
<dbReference type="InterPro" id="IPR029016">
    <property type="entry name" value="GAF-like_dom_sf"/>
</dbReference>
<dbReference type="PANTHER" id="PTHR30136">
    <property type="entry name" value="HELIX-TURN-HELIX TRANSCRIPTIONAL REGULATOR, ICLR FAMILY"/>
    <property type="match status" value="1"/>
</dbReference>
<dbReference type="EMBL" id="JBHMDM010000004">
    <property type="protein sequence ID" value="MFB9376869.1"/>
    <property type="molecule type" value="Genomic_DNA"/>
</dbReference>
<dbReference type="PROSITE" id="PS51078">
    <property type="entry name" value="ICLR_ED"/>
    <property type="match status" value="1"/>
</dbReference>
<feature type="domain" description="HTH iclR-type" evidence="4">
    <location>
        <begin position="5"/>
        <end position="66"/>
    </location>
</feature>
<keyword evidence="1" id="KW-0805">Transcription regulation</keyword>
<feature type="domain" description="IclR-ED" evidence="5">
    <location>
        <begin position="60"/>
        <end position="248"/>
    </location>
</feature>
<sequence>MSDGVQSVDRALTLLQILSRHGSLGVTEIARAAGVHKSTAFRLLSTLEARGFVAQRDDRGQYRLGPAAAELSVGATVSHDLSAGHGICVDLAATVGETVALVVSDGRETTTVDEVVGEAKLSSFDSIGSRAPLHATAAGKVFLAALSPEDLRATLSTPLVAYTPRTICDPAVLGEQLVEVRDRGYAVVQEEFEVGLVALAAPVHGTDGQLAAAMTVAGPAYRVGPHRFEELAQHLLTAADALSWRLGHVKRG</sequence>
<gene>
    <name evidence="6" type="ORF">ACFFVI_07800</name>
</gene>
<dbReference type="InterPro" id="IPR036390">
    <property type="entry name" value="WH_DNA-bd_sf"/>
</dbReference>
<dbReference type="InterPro" id="IPR014757">
    <property type="entry name" value="Tscrpt_reg_IclR_C"/>
</dbReference>
<dbReference type="InterPro" id="IPR050707">
    <property type="entry name" value="HTH_MetabolicPath_Reg"/>
</dbReference>
<evidence type="ECO:0000259" key="5">
    <source>
        <dbReference type="PROSITE" id="PS51078"/>
    </source>
</evidence>
<dbReference type="Proteomes" id="UP001589748">
    <property type="component" value="Unassembled WGS sequence"/>
</dbReference>
<name>A0ABV5LS33_9ACTN</name>
<dbReference type="PANTHER" id="PTHR30136:SF35">
    <property type="entry name" value="HTH-TYPE TRANSCRIPTIONAL REGULATOR RV1719"/>
    <property type="match status" value="1"/>
</dbReference>
<proteinExistence type="predicted"/>
<comment type="caution">
    <text evidence="6">The sequence shown here is derived from an EMBL/GenBank/DDBJ whole genome shotgun (WGS) entry which is preliminary data.</text>
</comment>
<dbReference type="SMART" id="SM00346">
    <property type="entry name" value="HTH_ICLR"/>
    <property type="match status" value="1"/>
</dbReference>
<dbReference type="SUPFAM" id="SSF46785">
    <property type="entry name" value="Winged helix' DNA-binding domain"/>
    <property type="match status" value="1"/>
</dbReference>
<dbReference type="Pfam" id="PF09339">
    <property type="entry name" value="HTH_IclR"/>
    <property type="match status" value="1"/>
</dbReference>
<organism evidence="6 7">
    <name type="scientific">Kineococcus gynurae</name>
    <dbReference type="NCBI Taxonomy" id="452979"/>
    <lineage>
        <taxon>Bacteria</taxon>
        <taxon>Bacillati</taxon>
        <taxon>Actinomycetota</taxon>
        <taxon>Actinomycetes</taxon>
        <taxon>Kineosporiales</taxon>
        <taxon>Kineosporiaceae</taxon>
        <taxon>Kineococcus</taxon>
    </lineage>
</organism>
<keyword evidence="3" id="KW-0804">Transcription</keyword>
<dbReference type="Gene3D" id="1.10.10.10">
    <property type="entry name" value="Winged helix-like DNA-binding domain superfamily/Winged helix DNA-binding domain"/>
    <property type="match status" value="1"/>
</dbReference>
<dbReference type="SUPFAM" id="SSF55781">
    <property type="entry name" value="GAF domain-like"/>
    <property type="match status" value="1"/>
</dbReference>
<evidence type="ECO:0000256" key="1">
    <source>
        <dbReference type="ARBA" id="ARBA00023015"/>
    </source>
</evidence>